<keyword evidence="3" id="KW-1185">Reference proteome</keyword>
<organism evidence="2 3">
    <name type="scientific">Paracoccus haeundaensis</name>
    <dbReference type="NCBI Taxonomy" id="225362"/>
    <lineage>
        <taxon>Bacteria</taxon>
        <taxon>Pseudomonadati</taxon>
        <taxon>Pseudomonadota</taxon>
        <taxon>Alphaproteobacteria</taxon>
        <taxon>Rhodobacterales</taxon>
        <taxon>Paracoccaceae</taxon>
        <taxon>Paracoccus</taxon>
    </lineage>
</organism>
<evidence type="ECO:0000313" key="3">
    <source>
        <dbReference type="Proteomes" id="UP000304880"/>
    </source>
</evidence>
<dbReference type="RefSeq" id="WP_139598886.1">
    <property type="nucleotide sequence ID" value="NZ_VDDC01000021.1"/>
</dbReference>
<protein>
    <submittedName>
        <fullName evidence="2">Uncharacterized protein</fullName>
    </submittedName>
</protein>
<feature type="chain" id="PRO_5022876702" evidence="1">
    <location>
        <begin position="21"/>
        <end position="122"/>
    </location>
</feature>
<comment type="caution">
    <text evidence="2">The sequence shown here is derived from an EMBL/GenBank/DDBJ whole genome shotgun (WGS) entry which is preliminary data.</text>
</comment>
<dbReference type="EMBL" id="VDDC01000021">
    <property type="protein sequence ID" value="TNH38910.1"/>
    <property type="molecule type" value="Genomic_DNA"/>
</dbReference>
<evidence type="ECO:0000313" key="2">
    <source>
        <dbReference type="EMBL" id="TNH38910.1"/>
    </source>
</evidence>
<name>A0A5C4R4P2_9RHOB</name>
<gene>
    <name evidence="2" type="ORF">FHD67_12735</name>
</gene>
<proteinExistence type="predicted"/>
<evidence type="ECO:0000256" key="1">
    <source>
        <dbReference type="SAM" id="SignalP"/>
    </source>
</evidence>
<keyword evidence="1" id="KW-0732">Signal</keyword>
<dbReference type="AlphaFoldDB" id="A0A5C4R4P2"/>
<dbReference type="PROSITE" id="PS51257">
    <property type="entry name" value="PROKAR_LIPOPROTEIN"/>
    <property type="match status" value="1"/>
</dbReference>
<sequence>MRPSARIVTLGLAFAPLMLAACRVDAGGGGEAPTVQCAPAQGVDMVQADALCDALRAQDPKGGMRLRVLATGPTALSAQLDRVTDQGDRPGQRMDFSVTDRDLQPDDFTSFARDLLRFGLPD</sequence>
<dbReference type="Proteomes" id="UP000304880">
    <property type="component" value="Unassembled WGS sequence"/>
</dbReference>
<reference evidence="2 3" key="1">
    <citation type="submission" date="2019-06" db="EMBL/GenBank/DDBJ databases">
        <authorList>
            <person name="Li J."/>
        </authorList>
    </citation>
    <scope>NUCLEOTIDE SEQUENCE [LARGE SCALE GENOMIC DNA]</scope>
    <source>
        <strain evidence="2 3">CGMCC 1.8012</strain>
    </source>
</reference>
<accession>A0A5C4R4P2</accession>
<feature type="signal peptide" evidence="1">
    <location>
        <begin position="1"/>
        <end position="20"/>
    </location>
</feature>